<evidence type="ECO:0000313" key="1">
    <source>
        <dbReference type="EMBL" id="VTT68113.1"/>
    </source>
</evidence>
<proteinExistence type="predicted"/>
<reference evidence="1" key="1">
    <citation type="submission" date="2019-05" db="EMBL/GenBank/DDBJ databases">
        <authorList>
            <person name="Piombo E."/>
        </authorList>
    </citation>
    <scope>NUCLEOTIDE SEQUENCE</scope>
    <source>
        <strain evidence="1">C2S</strain>
    </source>
</reference>
<dbReference type="AlphaFoldDB" id="A0A9Q9U9H1"/>
<gene>
    <name evidence="1" type="ORF">C2S_1125</name>
</gene>
<sequence>MDPTERLPPEIWREIIWNLRKPYHQGIICGLRWKENAEPQRPCHCITALAAVIEPFLFKDLHLRIDKVLGFKCIIFLTQQRLSYIRSAAVKCGLASHICKRSKRCTQGPGDCAFRQHHLKDEIEFNDIVYKIFGILKDLPRREKPYMDMIFEMSRIGFGVTFTQKGCTCGSTDTPTFTPGDMCRLARCVVAGACSANSIVGLARSLDLIPLSVQTLLIDYQREMIVDQTFNPPSLIPIGSNREAFAEAMRPLAPRHGIREITLLASINIAMFQPTTENPCWPIPKSFTFAFCNWVVTGENPLSAEEEECERQETREWVGGLHYCPPGCEIENSFKSYMREGTMDRFLLAAAQAVCHMPKIRKLSVRHVFDPAGFKEDILRGV</sequence>
<protein>
    <submittedName>
        <fullName evidence="1">Uncharacterized protein</fullName>
    </submittedName>
</protein>
<dbReference type="EMBL" id="CABFJX010000223">
    <property type="protein sequence ID" value="VTT68113.1"/>
    <property type="molecule type" value="Genomic_DNA"/>
</dbReference>
<comment type="caution">
    <text evidence="1">The sequence shown here is derived from an EMBL/GenBank/DDBJ whole genome shotgun (WGS) entry which is preliminary data.</text>
</comment>
<name>A0A9Q9U9H1_FUSFU</name>
<evidence type="ECO:0000313" key="2">
    <source>
        <dbReference type="Proteomes" id="UP000760494"/>
    </source>
</evidence>
<accession>A0A9Q9U9H1</accession>
<dbReference type="Proteomes" id="UP000760494">
    <property type="component" value="Unassembled WGS sequence"/>
</dbReference>
<organism evidence="1 2">
    <name type="scientific">Fusarium fujikuroi</name>
    <name type="common">Bakanae and foot rot disease fungus</name>
    <name type="synonym">Gibberella fujikuroi</name>
    <dbReference type="NCBI Taxonomy" id="5127"/>
    <lineage>
        <taxon>Eukaryota</taxon>
        <taxon>Fungi</taxon>
        <taxon>Dikarya</taxon>
        <taxon>Ascomycota</taxon>
        <taxon>Pezizomycotina</taxon>
        <taxon>Sordariomycetes</taxon>
        <taxon>Hypocreomycetidae</taxon>
        <taxon>Hypocreales</taxon>
        <taxon>Nectriaceae</taxon>
        <taxon>Fusarium</taxon>
        <taxon>Fusarium fujikuroi species complex</taxon>
    </lineage>
</organism>